<dbReference type="KEGG" id="snw:BBN63_10470"/>
<dbReference type="AlphaFoldDB" id="A0A1U9QS25"/>
<dbReference type="Proteomes" id="UP000189677">
    <property type="component" value="Chromosome"/>
</dbReference>
<dbReference type="InterPro" id="IPR046271">
    <property type="entry name" value="DUF6304"/>
</dbReference>
<organism evidence="1 2">
    <name type="scientific">Streptomyces niveus</name>
    <name type="common">Streptomyces spheroides</name>
    <dbReference type="NCBI Taxonomy" id="193462"/>
    <lineage>
        <taxon>Bacteria</taxon>
        <taxon>Bacillati</taxon>
        <taxon>Actinomycetota</taxon>
        <taxon>Actinomycetes</taxon>
        <taxon>Kitasatosporales</taxon>
        <taxon>Streptomycetaceae</taxon>
        <taxon>Streptomyces</taxon>
    </lineage>
</organism>
<dbReference type="OrthoDB" id="653307at2"/>
<sequence>MTAESTESWAGWYRDRRGAEPIAISADGRQVRTHIRGVAYEGADFSVLEPTEAGGVLSSCVLEWDIPMPVSAGGTVQQATLSCLLTLGERPSGTPSGRAELSLTLRCGGAAYESGIVGGGFRDALDRIKRQLPDDTELEGRILVNA</sequence>
<dbReference type="Pfam" id="PF19822">
    <property type="entry name" value="DUF6304"/>
    <property type="match status" value="1"/>
</dbReference>
<evidence type="ECO:0000313" key="2">
    <source>
        <dbReference type="Proteomes" id="UP000189677"/>
    </source>
</evidence>
<proteinExistence type="predicted"/>
<dbReference type="RefSeq" id="WP_078075142.1">
    <property type="nucleotide sequence ID" value="NZ_CP018047.1"/>
</dbReference>
<reference evidence="1 2" key="1">
    <citation type="submission" date="2016-11" db="EMBL/GenBank/DDBJ databases">
        <title>Complete genome sequence of Streptomyces niveus SCSIO 3406.</title>
        <authorList>
            <person name="Zhu Q."/>
            <person name="Cheng W."/>
            <person name="Song Y."/>
            <person name="Li Q."/>
            <person name="Ju J."/>
        </authorList>
    </citation>
    <scope>NUCLEOTIDE SEQUENCE [LARGE SCALE GENOMIC DNA]</scope>
    <source>
        <strain evidence="1 2">SCSIO 3406</strain>
    </source>
</reference>
<gene>
    <name evidence="1" type="ORF">BBN63_10470</name>
</gene>
<name>A0A1U9QS25_STRNV</name>
<accession>A0A1U9QS25</accession>
<dbReference type="EMBL" id="CP018047">
    <property type="protein sequence ID" value="AQU66611.1"/>
    <property type="molecule type" value="Genomic_DNA"/>
</dbReference>
<evidence type="ECO:0000313" key="1">
    <source>
        <dbReference type="EMBL" id="AQU66611.1"/>
    </source>
</evidence>
<keyword evidence="2" id="KW-1185">Reference proteome</keyword>
<protein>
    <submittedName>
        <fullName evidence="1">Uncharacterized protein</fullName>
    </submittedName>
</protein>